<comment type="caution">
    <text evidence="13">The sequence shown here is derived from an EMBL/GenBank/DDBJ whole genome shotgun (WGS) entry which is preliminary data.</text>
</comment>
<keyword evidence="14" id="KW-1185">Reference proteome</keyword>
<evidence type="ECO:0000256" key="5">
    <source>
        <dbReference type="ARBA" id="ARBA00022519"/>
    </source>
</evidence>
<dbReference type="SUPFAM" id="SSF47781">
    <property type="entry name" value="RuvA domain 2-like"/>
    <property type="match status" value="1"/>
</dbReference>
<dbReference type="PANTHER" id="PTHR38831">
    <property type="entry name" value="TYPE II SECRETION SYSTEM PROTEIN K"/>
    <property type="match status" value="1"/>
</dbReference>
<keyword evidence="4" id="KW-1003">Cell membrane</keyword>
<evidence type="ECO:0000256" key="6">
    <source>
        <dbReference type="ARBA" id="ARBA00022692"/>
    </source>
</evidence>
<dbReference type="InterPro" id="IPR010994">
    <property type="entry name" value="RuvA_2-like"/>
</dbReference>
<dbReference type="SUPFAM" id="SSF158544">
    <property type="entry name" value="GspK insert domain-like"/>
    <property type="match status" value="1"/>
</dbReference>
<keyword evidence="7" id="KW-0653">Protein transport</keyword>
<dbReference type="EMBL" id="BSOG01000001">
    <property type="protein sequence ID" value="GLR11949.1"/>
    <property type="molecule type" value="Genomic_DNA"/>
</dbReference>
<organism evidence="13 14">
    <name type="scientific">Chitinimonas prasina</name>
    <dbReference type="NCBI Taxonomy" id="1434937"/>
    <lineage>
        <taxon>Bacteria</taxon>
        <taxon>Pseudomonadati</taxon>
        <taxon>Pseudomonadota</taxon>
        <taxon>Betaproteobacteria</taxon>
        <taxon>Neisseriales</taxon>
        <taxon>Chitinibacteraceae</taxon>
        <taxon>Chitinimonas</taxon>
    </lineage>
</organism>
<protein>
    <recommendedName>
        <fullName evidence="15">General secretion pathway protein GspK</fullName>
    </recommendedName>
</protein>
<accession>A0ABQ5YAX7</accession>
<evidence type="ECO:0000256" key="3">
    <source>
        <dbReference type="ARBA" id="ARBA00022448"/>
    </source>
</evidence>
<dbReference type="PANTHER" id="PTHR38831:SF1">
    <property type="entry name" value="TYPE II SECRETION SYSTEM PROTEIN K-RELATED"/>
    <property type="match status" value="1"/>
</dbReference>
<dbReference type="InterPro" id="IPR038072">
    <property type="entry name" value="GspK_central_sf"/>
</dbReference>
<evidence type="ECO:0000259" key="12">
    <source>
        <dbReference type="Pfam" id="PF21687"/>
    </source>
</evidence>
<proteinExistence type="inferred from homology"/>
<evidence type="ECO:0000256" key="10">
    <source>
        <dbReference type="SAM" id="Phobius"/>
    </source>
</evidence>
<name>A0ABQ5YAX7_9NEIS</name>
<feature type="transmembrane region" description="Helical" evidence="10">
    <location>
        <begin position="12"/>
        <end position="31"/>
    </location>
</feature>
<evidence type="ECO:0000256" key="4">
    <source>
        <dbReference type="ARBA" id="ARBA00022475"/>
    </source>
</evidence>
<keyword evidence="6 10" id="KW-0812">Transmembrane</keyword>
<keyword evidence="9 10" id="KW-0472">Membrane</keyword>
<dbReference type="Pfam" id="PF03934">
    <property type="entry name" value="T2SSK"/>
    <property type="match status" value="1"/>
</dbReference>
<dbReference type="RefSeq" id="WP_284195092.1">
    <property type="nucleotide sequence ID" value="NZ_BSOG01000001.1"/>
</dbReference>
<keyword evidence="3" id="KW-0813">Transport</keyword>
<evidence type="ECO:0000256" key="8">
    <source>
        <dbReference type="ARBA" id="ARBA00022989"/>
    </source>
</evidence>
<reference evidence="14" key="1">
    <citation type="journal article" date="2019" name="Int. J. Syst. Evol. Microbiol.">
        <title>The Global Catalogue of Microorganisms (GCM) 10K type strain sequencing project: providing services to taxonomists for standard genome sequencing and annotation.</title>
        <authorList>
            <consortium name="The Broad Institute Genomics Platform"/>
            <consortium name="The Broad Institute Genome Sequencing Center for Infectious Disease"/>
            <person name="Wu L."/>
            <person name="Ma J."/>
        </authorList>
    </citation>
    <scope>NUCLEOTIDE SEQUENCE [LARGE SCALE GENOMIC DNA]</scope>
    <source>
        <strain evidence="14">NBRC 110044</strain>
    </source>
</reference>
<evidence type="ECO:0000259" key="11">
    <source>
        <dbReference type="Pfam" id="PF03934"/>
    </source>
</evidence>
<feature type="domain" description="T2SS protein K second SAM-like" evidence="11">
    <location>
        <begin position="205"/>
        <end position="250"/>
    </location>
</feature>
<keyword evidence="8 10" id="KW-1133">Transmembrane helix</keyword>
<dbReference type="Gene3D" id="1.10.150.320">
    <property type="entry name" value="Photosystem II 12 kDa extrinsic protein"/>
    <property type="match status" value="1"/>
</dbReference>
<comment type="similarity">
    <text evidence="2">Belongs to the GSP K family.</text>
</comment>
<dbReference type="InterPro" id="IPR005628">
    <property type="entry name" value="GspK"/>
</dbReference>
<evidence type="ECO:0000256" key="2">
    <source>
        <dbReference type="ARBA" id="ARBA00007246"/>
    </source>
</evidence>
<evidence type="ECO:0000313" key="14">
    <source>
        <dbReference type="Proteomes" id="UP001156706"/>
    </source>
</evidence>
<comment type="subcellular location">
    <subcellularLocation>
        <location evidence="1">Cell inner membrane</location>
    </subcellularLocation>
</comment>
<sequence>MRYRQRRQRGYILVLTLWMMAAFMIAAAYFARSVDEARLLLEAAEQNNRERIVLMDAEADIMFRLGVARITGHGLGEGADLMAMDSRYYQGSGVQIALQDERGLLRLNRLEREQFSRLLGVFGVPSRDRNILLDRLADYKDADEYRHLNGAELPEYKAAGLPGPPNRELRNPYELKSVLGWSAYTALWEDGRFIELLSTSDQVALNPNTAPWEVLATLPGVTEEAAKAVITRREMQPIAHGADFSAITGVPEEQLLFKLIYLPADEVAVNLHVPGASWIVRYNVRLTPNGRLMPWQLRNYMRLPLPPGHVLINETKFPPLPPRPAAAALVPVNPLSESGL</sequence>
<gene>
    <name evidence="13" type="ORF">GCM10007907_07390</name>
</gene>
<dbReference type="Proteomes" id="UP001156706">
    <property type="component" value="Unassembled WGS sequence"/>
</dbReference>
<evidence type="ECO:0000313" key="13">
    <source>
        <dbReference type="EMBL" id="GLR11949.1"/>
    </source>
</evidence>
<dbReference type="Pfam" id="PF21687">
    <property type="entry name" value="T2SSK_1st"/>
    <property type="match status" value="1"/>
</dbReference>
<evidence type="ECO:0000256" key="9">
    <source>
        <dbReference type="ARBA" id="ARBA00023136"/>
    </source>
</evidence>
<keyword evidence="5" id="KW-0997">Cell inner membrane</keyword>
<dbReference type="InterPro" id="IPR049031">
    <property type="entry name" value="T2SSK_SAM-like_1st"/>
</dbReference>
<evidence type="ECO:0008006" key="15">
    <source>
        <dbReference type="Google" id="ProtNLM"/>
    </source>
</evidence>
<dbReference type="InterPro" id="IPR049179">
    <property type="entry name" value="T2SSK_SAM-like_2nd"/>
</dbReference>
<evidence type="ECO:0000256" key="7">
    <source>
        <dbReference type="ARBA" id="ARBA00022927"/>
    </source>
</evidence>
<feature type="domain" description="T2SS protein K first SAM-like" evidence="12">
    <location>
        <begin position="108"/>
        <end position="183"/>
    </location>
</feature>
<dbReference type="Gene3D" id="1.10.40.60">
    <property type="entry name" value="EpsJ-like"/>
    <property type="match status" value="1"/>
</dbReference>
<evidence type="ECO:0000256" key="1">
    <source>
        <dbReference type="ARBA" id="ARBA00004533"/>
    </source>
</evidence>